<keyword evidence="1" id="KW-0472">Membrane</keyword>
<feature type="transmembrane region" description="Helical" evidence="1">
    <location>
        <begin position="21"/>
        <end position="43"/>
    </location>
</feature>
<keyword evidence="1" id="KW-0812">Transmembrane</keyword>
<dbReference type="AlphaFoldDB" id="A0A1M6EWJ1"/>
<organism evidence="2 3">
    <name type="scientific">Clostridium cavendishii DSM 21758</name>
    <dbReference type="NCBI Taxonomy" id="1121302"/>
    <lineage>
        <taxon>Bacteria</taxon>
        <taxon>Bacillati</taxon>
        <taxon>Bacillota</taxon>
        <taxon>Clostridia</taxon>
        <taxon>Eubacteriales</taxon>
        <taxon>Clostridiaceae</taxon>
        <taxon>Clostridium</taxon>
    </lineage>
</organism>
<protein>
    <submittedName>
        <fullName evidence="2">Uncharacterized protein</fullName>
    </submittedName>
</protein>
<accession>A0A1M6EWJ1</accession>
<dbReference type="Proteomes" id="UP000184310">
    <property type="component" value="Unassembled WGS sequence"/>
</dbReference>
<feature type="transmembrane region" description="Helical" evidence="1">
    <location>
        <begin position="49"/>
        <end position="68"/>
    </location>
</feature>
<reference evidence="2 3" key="1">
    <citation type="submission" date="2016-11" db="EMBL/GenBank/DDBJ databases">
        <authorList>
            <person name="Jaros S."/>
            <person name="Januszkiewicz K."/>
            <person name="Wedrychowicz H."/>
        </authorList>
    </citation>
    <scope>NUCLEOTIDE SEQUENCE [LARGE SCALE GENOMIC DNA]</scope>
    <source>
        <strain evidence="2 3">DSM 21758</strain>
    </source>
</reference>
<evidence type="ECO:0000313" key="2">
    <source>
        <dbReference type="EMBL" id="SHI89808.1"/>
    </source>
</evidence>
<keyword evidence="3" id="KW-1185">Reference proteome</keyword>
<gene>
    <name evidence="2" type="ORF">SAMN02745163_00966</name>
</gene>
<dbReference type="OrthoDB" id="1911869at2"/>
<proteinExistence type="predicted"/>
<name>A0A1M6EWJ1_9CLOT</name>
<feature type="transmembrane region" description="Helical" evidence="1">
    <location>
        <begin position="80"/>
        <end position="102"/>
    </location>
</feature>
<evidence type="ECO:0000313" key="3">
    <source>
        <dbReference type="Proteomes" id="UP000184310"/>
    </source>
</evidence>
<dbReference type="EMBL" id="FQZB01000005">
    <property type="protein sequence ID" value="SHI89808.1"/>
    <property type="molecule type" value="Genomic_DNA"/>
</dbReference>
<sequence>MLKIFSSLKSIWNKQCSATKVLTSLGFIALLHTSISIFFNSNFSTPSSLAVRSVLSSIFGYIFGEQIITNENFRNKKFQIAVCSIIGFVTLTMTILSDLIYIDQNSPAIIEIRNLLFSSVGFLISRCKSPECN</sequence>
<keyword evidence="1" id="KW-1133">Transmembrane helix</keyword>
<dbReference type="RefSeq" id="WP_072985539.1">
    <property type="nucleotide sequence ID" value="NZ_FQZB01000005.1"/>
</dbReference>
<evidence type="ECO:0000256" key="1">
    <source>
        <dbReference type="SAM" id="Phobius"/>
    </source>
</evidence>